<keyword evidence="15 25" id="KW-0862">Zinc</keyword>
<evidence type="ECO:0000256" key="15">
    <source>
        <dbReference type="ARBA" id="ARBA00022833"/>
    </source>
</evidence>
<dbReference type="FunFam" id="2.60.40.1730:FF:000012">
    <property type="entry name" value="Aminopeptidase N"/>
    <property type="match status" value="1"/>
</dbReference>
<gene>
    <name evidence="32" type="ORF">KPH14_005150</name>
</gene>
<evidence type="ECO:0000256" key="8">
    <source>
        <dbReference type="ARBA" id="ARBA00022475"/>
    </source>
</evidence>
<keyword evidence="21" id="KW-0325">Glycoprotein</keyword>
<dbReference type="InterPro" id="IPR042097">
    <property type="entry name" value="Aminopeptidase_N-like_N_sf"/>
</dbReference>
<name>A0AAD9RKM2_9HYME</name>
<dbReference type="FunFam" id="2.60.40.1730:FF:000013">
    <property type="entry name" value="Aminopeptidase"/>
    <property type="match status" value="1"/>
</dbReference>
<evidence type="ECO:0000259" key="29">
    <source>
        <dbReference type="Pfam" id="PF01433"/>
    </source>
</evidence>
<dbReference type="GO" id="GO:0005737">
    <property type="term" value="C:cytoplasm"/>
    <property type="evidence" value="ECO:0007669"/>
    <property type="project" value="TreeGrafter"/>
</dbReference>
<evidence type="ECO:0000256" key="20">
    <source>
        <dbReference type="ARBA" id="ARBA00023157"/>
    </source>
</evidence>
<keyword evidence="33" id="KW-1185">Reference proteome</keyword>
<dbReference type="GO" id="GO:0098552">
    <property type="term" value="C:side of membrane"/>
    <property type="evidence" value="ECO:0007669"/>
    <property type="project" value="UniProtKB-KW"/>
</dbReference>
<dbReference type="SUPFAM" id="SSF55486">
    <property type="entry name" value="Metalloproteases ('zincins'), catalytic domain"/>
    <property type="match status" value="3"/>
</dbReference>
<dbReference type="GO" id="GO:0005615">
    <property type="term" value="C:extracellular space"/>
    <property type="evidence" value="ECO:0007669"/>
    <property type="project" value="TreeGrafter"/>
</dbReference>
<evidence type="ECO:0000256" key="18">
    <source>
        <dbReference type="ARBA" id="ARBA00023049"/>
    </source>
</evidence>
<keyword evidence="13 28" id="KW-0732">Signal</keyword>
<proteinExistence type="inferred from homology"/>
<keyword evidence="8" id="KW-1003">Cell membrane</keyword>
<comment type="cofactor">
    <cofactor evidence="25">
        <name>Zn(2+)</name>
        <dbReference type="ChEBI" id="CHEBI:29105"/>
    </cofactor>
    <text evidence="25">Binds 1 zinc ion per subunit.</text>
</comment>
<dbReference type="Pfam" id="PF11838">
    <property type="entry name" value="ERAP1_C"/>
    <property type="match status" value="3"/>
</dbReference>
<evidence type="ECO:0000313" key="32">
    <source>
        <dbReference type="EMBL" id="KAK2581484.1"/>
    </source>
</evidence>
<dbReference type="FunFam" id="1.10.390.10:FF:000013">
    <property type="entry name" value="Aminopeptidase N"/>
    <property type="match status" value="1"/>
</dbReference>
<evidence type="ECO:0000256" key="12">
    <source>
        <dbReference type="ARBA" id="ARBA00022723"/>
    </source>
</evidence>
<feature type="domain" description="Aminopeptidase N-like N-terminal" evidence="31">
    <location>
        <begin position="929"/>
        <end position="1115"/>
    </location>
</feature>
<keyword evidence="22" id="KW-0449">Lipoprotein</keyword>
<dbReference type="GO" id="GO:0016285">
    <property type="term" value="F:alanyl aminopeptidase activity"/>
    <property type="evidence" value="ECO:0007669"/>
    <property type="project" value="UniProtKB-EC"/>
</dbReference>
<feature type="signal peptide" evidence="28">
    <location>
        <begin position="1"/>
        <end position="22"/>
    </location>
</feature>
<evidence type="ECO:0000256" key="11">
    <source>
        <dbReference type="ARBA" id="ARBA00022692"/>
    </source>
</evidence>
<protein>
    <recommendedName>
        <fullName evidence="6">Aminopeptidase N</fullName>
        <ecNumber evidence="5">3.4.11.2</ecNumber>
    </recommendedName>
    <alternativeName>
        <fullName evidence="23">Microsomal aminopeptidase</fullName>
    </alternativeName>
</protein>
<dbReference type="SUPFAM" id="SSF63737">
    <property type="entry name" value="Leukotriene A4 hydrolase N-terminal domain"/>
    <property type="match status" value="3"/>
</dbReference>
<keyword evidence="12 25" id="KW-0479">Metal-binding</keyword>
<evidence type="ECO:0000256" key="13">
    <source>
        <dbReference type="ARBA" id="ARBA00022729"/>
    </source>
</evidence>
<evidence type="ECO:0000256" key="3">
    <source>
        <dbReference type="ARBA" id="ARBA00004609"/>
    </source>
</evidence>
<feature type="domain" description="ERAP1-like C-terminal" evidence="30">
    <location>
        <begin position="2312"/>
        <end position="2625"/>
    </location>
</feature>
<evidence type="ECO:0000256" key="6">
    <source>
        <dbReference type="ARBA" id="ARBA00015611"/>
    </source>
</evidence>
<dbReference type="Gene3D" id="2.60.40.1910">
    <property type="match status" value="3"/>
</dbReference>
<evidence type="ECO:0000259" key="30">
    <source>
        <dbReference type="Pfam" id="PF11838"/>
    </source>
</evidence>
<feature type="domain" description="Peptidase M1 membrane alanine aminopeptidase" evidence="29">
    <location>
        <begin position="268"/>
        <end position="488"/>
    </location>
</feature>
<evidence type="ECO:0000256" key="19">
    <source>
        <dbReference type="ARBA" id="ARBA00023136"/>
    </source>
</evidence>
<dbReference type="CDD" id="cd09601">
    <property type="entry name" value="M1_APN-Q_like"/>
    <property type="match status" value="3"/>
</dbReference>
<dbReference type="PANTHER" id="PTHR11533:SF301">
    <property type="entry name" value="AMINOPEPTIDASE"/>
    <property type="match status" value="1"/>
</dbReference>
<dbReference type="Pfam" id="PF01433">
    <property type="entry name" value="Peptidase_M1"/>
    <property type="match status" value="3"/>
</dbReference>
<evidence type="ECO:0000256" key="14">
    <source>
        <dbReference type="ARBA" id="ARBA00022801"/>
    </source>
</evidence>
<evidence type="ECO:0000256" key="28">
    <source>
        <dbReference type="SAM" id="SignalP"/>
    </source>
</evidence>
<dbReference type="EC" id="3.4.11.2" evidence="5"/>
<feature type="transmembrane region" description="Helical" evidence="27">
    <location>
        <begin position="2677"/>
        <end position="2696"/>
    </location>
</feature>
<comment type="caution">
    <text evidence="32">The sequence shown here is derived from an EMBL/GenBank/DDBJ whole genome shotgun (WGS) entry which is preliminary data.</text>
</comment>
<feature type="domain" description="Peptidase M1 membrane alanine aminopeptidase" evidence="29">
    <location>
        <begin position="1149"/>
        <end position="1371"/>
    </location>
</feature>
<dbReference type="GO" id="GO:0042277">
    <property type="term" value="F:peptide binding"/>
    <property type="evidence" value="ECO:0007669"/>
    <property type="project" value="TreeGrafter"/>
</dbReference>
<dbReference type="InterPro" id="IPR024571">
    <property type="entry name" value="ERAP1-like_C_dom"/>
</dbReference>
<organism evidence="32 33">
    <name type="scientific">Odynerus spinipes</name>
    <dbReference type="NCBI Taxonomy" id="1348599"/>
    <lineage>
        <taxon>Eukaryota</taxon>
        <taxon>Metazoa</taxon>
        <taxon>Ecdysozoa</taxon>
        <taxon>Arthropoda</taxon>
        <taxon>Hexapoda</taxon>
        <taxon>Insecta</taxon>
        <taxon>Pterygota</taxon>
        <taxon>Neoptera</taxon>
        <taxon>Endopterygota</taxon>
        <taxon>Hymenoptera</taxon>
        <taxon>Apocrita</taxon>
        <taxon>Aculeata</taxon>
        <taxon>Vespoidea</taxon>
        <taxon>Vespidae</taxon>
        <taxon>Eumeninae</taxon>
        <taxon>Odynerus</taxon>
    </lineage>
</organism>
<evidence type="ECO:0000256" key="10">
    <source>
        <dbReference type="ARBA" id="ARBA00022670"/>
    </source>
</evidence>
<dbReference type="PRINTS" id="PR00756">
    <property type="entry name" value="ALADIPTASE"/>
</dbReference>
<evidence type="ECO:0000256" key="26">
    <source>
        <dbReference type="PIRSR" id="PIRSR634016-4"/>
    </source>
</evidence>
<keyword evidence="16" id="KW-0735">Signal-anchor</keyword>
<comment type="subcellular location">
    <subcellularLocation>
        <location evidence="3">Cell membrane</location>
        <topology evidence="3">Lipid-anchor</topology>
        <topology evidence="3">GPI-anchor</topology>
    </subcellularLocation>
    <subcellularLocation>
        <location evidence="2">Membrane</location>
        <topology evidence="2">Single-pass type II membrane protein</topology>
    </subcellularLocation>
</comment>
<dbReference type="InterPro" id="IPR001930">
    <property type="entry name" value="Peptidase_M1"/>
</dbReference>
<feature type="domain" description="ERAP1-like C-terminal" evidence="30">
    <location>
        <begin position="566"/>
        <end position="889"/>
    </location>
</feature>
<evidence type="ECO:0000256" key="7">
    <source>
        <dbReference type="ARBA" id="ARBA00022438"/>
    </source>
</evidence>
<keyword evidence="14" id="KW-0378">Hydrolase</keyword>
<feature type="chain" id="PRO_5042121223" description="Aminopeptidase N" evidence="28">
    <location>
        <begin position="23"/>
        <end position="2697"/>
    </location>
</feature>
<feature type="active site" description="Proton acceptor" evidence="24">
    <location>
        <position position="341"/>
    </location>
</feature>
<dbReference type="FunFam" id="1.25.50.20:FF:000001">
    <property type="entry name" value="Aminopeptidase"/>
    <property type="match status" value="1"/>
</dbReference>
<evidence type="ECO:0000256" key="16">
    <source>
        <dbReference type="ARBA" id="ARBA00022968"/>
    </source>
</evidence>
<dbReference type="FunFam" id="1.10.390.10:FF:000019">
    <property type="entry name" value="Aminopeptidase"/>
    <property type="match status" value="2"/>
</dbReference>
<dbReference type="Pfam" id="PF17900">
    <property type="entry name" value="Peptidase_M1_N"/>
    <property type="match status" value="3"/>
</dbReference>
<evidence type="ECO:0000256" key="9">
    <source>
        <dbReference type="ARBA" id="ARBA00022622"/>
    </source>
</evidence>
<evidence type="ECO:0000256" key="1">
    <source>
        <dbReference type="ARBA" id="ARBA00000098"/>
    </source>
</evidence>
<keyword evidence="10" id="KW-0645">Protease</keyword>
<evidence type="ECO:0000313" key="33">
    <source>
        <dbReference type="Proteomes" id="UP001258017"/>
    </source>
</evidence>
<keyword evidence="11 27" id="KW-0812">Transmembrane</keyword>
<keyword evidence="19 27" id="KW-0472">Membrane</keyword>
<accession>A0AAD9RKM2</accession>
<feature type="binding site" evidence="25">
    <location>
        <position position="340"/>
    </location>
    <ligand>
        <name>Zn(2+)</name>
        <dbReference type="ChEBI" id="CHEBI:29105"/>
        <note>catalytic</note>
    </ligand>
</feature>
<evidence type="ECO:0000256" key="23">
    <source>
        <dbReference type="ARBA" id="ARBA00042613"/>
    </source>
</evidence>
<evidence type="ECO:0000256" key="17">
    <source>
        <dbReference type="ARBA" id="ARBA00022989"/>
    </source>
</evidence>
<dbReference type="Proteomes" id="UP001258017">
    <property type="component" value="Unassembled WGS sequence"/>
</dbReference>
<dbReference type="PANTHER" id="PTHR11533">
    <property type="entry name" value="PROTEASE M1 ZINC METALLOPROTEASE"/>
    <property type="match status" value="1"/>
</dbReference>
<dbReference type="GO" id="GO:0008270">
    <property type="term" value="F:zinc ion binding"/>
    <property type="evidence" value="ECO:0007669"/>
    <property type="project" value="InterPro"/>
</dbReference>
<dbReference type="Gene3D" id="2.60.40.1730">
    <property type="entry name" value="tricorn interacting facor f3 domain"/>
    <property type="match status" value="3"/>
</dbReference>
<evidence type="ECO:0000259" key="31">
    <source>
        <dbReference type="Pfam" id="PF17900"/>
    </source>
</evidence>
<comment type="catalytic activity">
    <reaction evidence="1">
        <text>Release of an N-terminal amino acid, Xaa-|-Yaa- from a peptide, amide or arylamide. Xaa is preferably Ala, but may be most amino acids including Pro (slow action). When a terminal hydrophobic residue is followed by a prolyl residue, the two may be released as an intact Xaa-Pro dipeptide.</text>
        <dbReference type="EC" id="3.4.11.2"/>
    </reaction>
</comment>
<dbReference type="InterPro" id="IPR014782">
    <property type="entry name" value="Peptidase_M1_dom"/>
</dbReference>
<dbReference type="InterPro" id="IPR045357">
    <property type="entry name" value="Aminopeptidase_N-like_N"/>
</dbReference>
<dbReference type="GO" id="GO:0005886">
    <property type="term" value="C:plasma membrane"/>
    <property type="evidence" value="ECO:0007669"/>
    <property type="project" value="UniProtKB-SubCell"/>
</dbReference>
<keyword evidence="9" id="KW-0336">GPI-anchor</keyword>
<dbReference type="InterPro" id="IPR034016">
    <property type="entry name" value="M1_APN-typ"/>
</dbReference>
<feature type="domain" description="Aminopeptidase N-like N-terminal" evidence="31">
    <location>
        <begin position="52"/>
        <end position="238"/>
    </location>
</feature>
<keyword evidence="17 27" id="KW-1133">Transmembrane helix</keyword>
<feature type="binding site" evidence="25">
    <location>
        <position position="363"/>
    </location>
    <ligand>
        <name>Zn(2+)</name>
        <dbReference type="ChEBI" id="CHEBI:29105"/>
        <note>catalytic</note>
    </ligand>
</feature>
<keyword evidence="18" id="KW-0482">Metalloprotease</keyword>
<reference evidence="32" key="1">
    <citation type="submission" date="2021-08" db="EMBL/GenBank/DDBJ databases">
        <authorList>
            <person name="Misof B."/>
            <person name="Oliver O."/>
            <person name="Podsiadlowski L."/>
            <person name="Donath A."/>
            <person name="Peters R."/>
            <person name="Mayer C."/>
            <person name="Rust J."/>
            <person name="Gunkel S."/>
            <person name="Lesny P."/>
            <person name="Martin S."/>
            <person name="Oeyen J.P."/>
            <person name="Petersen M."/>
            <person name="Panagiotis P."/>
            <person name="Wilbrandt J."/>
            <person name="Tanja T."/>
        </authorList>
    </citation>
    <scope>NUCLEOTIDE SEQUENCE</scope>
    <source>
        <strain evidence="32">GBR_01_08_01A</strain>
        <tissue evidence="32">Thorax + abdomen</tissue>
    </source>
</reference>
<sequence length="2697" mass="314597">MDSHRVLLLILSLAIFLTDTHTENLVSTLQDGTEIQDDSAAKNYRLPTTMHPTAYEITLNLTLSEKFWFLGQATINVIVDTATKSIVLHHGDINILNVSVIVENKEVEIKRKDYDKETEKYSIDLNETLSAGDKILLNFEYEGHLFNNMIGFYKSSYINSDNNIRRLAATQFQTTHARHAFPCFDEPSFKATFTIRLIRTEDYITISNMPLEGSDKISTSPLLYLDTFKKSVPMPTYLVAFAIFDFKSAKKEILRVWARPNAIDQTSYALDVGFKALEQLERLFDQKYELEKLDMVAIPDFSAGAMENWGMITYRESRMLYDERESNVVSQQNVASVILHEITHMWFGNLLTPSWWSYLWLSEGFARYFQYFGTALVEPTWNMEGQFLVEQHQAALAIDAIETSKPMTREVTIPSDIATIGDSITYSKGGSIVRMMSHIIGSDKFHQALRAYIRDSKTSGIVEPKNLWTALQSVNPWKINIAVLMNNWTKQPGFPVLSVKIEKGKATLRQQRFLLRNLKSTPVNVIWHIPITYTTKKNIDFESTVVKQWMTGEQHAFDIDIPDSDWIVFNVQQTGFYRVNYDRDSWYRIINTLNSTNFEKIHVYNRAGIVDDLLNLARAGLLDYKVALNGLQYLQRETNYLPFKAAFRAFDYLTQRFSGDEFNFALYKSYVLSLIENVYQSLGYDDLNSDDRLTVQLRRELNDLACKFGHEECVSTSLKYFRRWKKDAVYRIQPNQRSAAYCMGILHGDFEDWTHLWNHYRTSNVASEQSVVLTALGCSNNTDVLKQYLYYAITSYELNRIRKQDSESVFTSVYSSSLTGANFVLDFVDENHVKMAEYYGGYSAVGSILSGASRYLSTKKLVDKFERLIEKHAEFADIRQSLKNSLEVARYELSWYEEYSNDIVSWIKLNTEFPDGTETTDYRLPGDVVPKKYILSLEPFLEPGNFTFNGYVQIIANVERKTKEIVLHASDIDYHNVEVFVSGTNIDVKLSYKEKYDFLVITLEKMLDVKTEVTIGIRFTGNLNKEMRGFYRSSYINKAGNRIWLAATHLEPVGARKMFPCFDEPAMKAIFAVDVTVPERYHAFSNMKAKEVVHYNETSKNWYRFEDTELMSTYLLALVVSDFEHQKNIVAGRNYSVWARPGTSNETSYSLSLMEPLVDTYEQLLKHEYVLTKLDMVALPDFVSGAMENWGLLTFKESNLLWHPTESNTRSKQSVTNVISHEIAHQWFGDLVSPRWWKYLWLNEGFARYFQYFATSHIKDTWELESQFVVDQLHSAFESDALTSSHPMTHNVYSPEEIRGIFDTISYAKSASVIRMIEKTLGSDVFYAALHQYLEARKFNVASVEDLYTALADQIIDNSLKDRIDKFLDSWTTQAGYPVVNVEILPNTSRVVLSQERFLLRNQKNESIDKIWYIPITWVTDIEPQFNNTKPQFWLTSAQDYVEIDNKEQWIIFNVQQAGYYRVNYDELSWKRIIDTLKSPEFEKIHEVNRAALIDDLMNLARAGYVNYDLLFSATEYLEVEQHYLPWRAFFNGLKYLDRKFEGQDIYKYFKEHVKKIISPLVKKLIHEEEPDHVNSEHTSKLLRMHLLEWSSKYGIGKSIFSPYLTEPDERPALYCELAKGKLVWNILWDIYTKQSTILSEKLITLKALGCSERSEHLNRLLTEAITEDSEIRYQDSVGVFTSVYESSLAGVKFVMEFITLHLQEMYDYYGDYSKIKTIMSGLAKRISTPELYAQYKNVSRGVAIIMPTLSESLKSYDDLILYEHDWFRRNIPAISYWLETRYRLQNSRLPTTLRPVYYSLSISLDNDLQFFNGSVKIDIEVVEPTSQIVLHSHKLRVSSVNVYETSDKFSYKDIKQFEVLGYNEVPESQRLIIYLDTFIDVPKITVEIDYNGEINNRQQGLYRVQYQNRAKNVHYYVATSFHPNYARMAFPCFDEPNFKAKFKINIERPYDYKSLSNTPLEKSVYGITTTLDIYKETPIMSTYLVAFVISQFKPIRNEKEIFNVWGALDSVEKGGLAQYAAFKYYEALQSLITSRKELLKKIDLVGLPTSPVSAMENWGLITFQDSVLFYDEKHAPLSLQHSILTTVARKMAHTYFGNLVTCEWWSHAWINEGLSQYFQWLLFQKGMNQPDISDLFVVNDMHDAMEFDASRFTHPLNISDSTYTDLNKAFDKISYKKAGSLMRMLHRTFGGFNFYIALEDYIDDNQYKTATPNKLWEPLQRMVGENVSVENIMSTWVDKTGYPLLHVVHNKSSGALHLYQTLFMYEDQRDSSFHIPISIATELHPNFEDTSAKFWLTTQQVEIKTNLRDHWFIVNVQQSGYYRVTYDEQSWQKIISLLNSDDYYLIHVINRAQIIDDLFHLARLRKISYDNVFKAALYLRKERDHLPWKAFERGINYIWDDLRLRDHEDRKIIQQYVSYLTNEHVERLGFYDNLDDSNIWPVDVRRNELNREIILLLNCKFGNEECIEKARTLFRRSFFYENLSRNAKPAVLCTGIKYEYSDKWMNLWASYETMTLHSEQVLYLDAFGCTDNKAVLKLYLSYIFDKSQVPKVRREDIPRALASIYKSSTMGWRLCYEYIINKYMNIYDLFQDWDQMAKLFIEIIIRIPDKVTVQEFEFFLKNNENILEPIFLELDNALKIAKYTIKESSYQAEDITYAANKIMVEISKENTNASGIQTSNIFLVMILPMLAFLLIR</sequence>
<comment type="similarity">
    <text evidence="4">Belongs to the peptidase M1 family.</text>
</comment>
<feature type="site" description="Transition state stabilizer" evidence="26">
    <location>
        <position position="426"/>
    </location>
</feature>
<dbReference type="InterPro" id="IPR027268">
    <property type="entry name" value="Peptidase_M4/M1_CTD_sf"/>
</dbReference>
<dbReference type="Gene3D" id="1.25.50.20">
    <property type="match status" value="3"/>
</dbReference>
<dbReference type="EMBL" id="JAIFRP010000039">
    <property type="protein sequence ID" value="KAK2581484.1"/>
    <property type="molecule type" value="Genomic_DNA"/>
</dbReference>
<evidence type="ECO:0000256" key="25">
    <source>
        <dbReference type="PIRSR" id="PIRSR634016-3"/>
    </source>
</evidence>
<dbReference type="FunFam" id="2.60.40.1910:FF:000008">
    <property type="entry name" value="Aminopeptidase"/>
    <property type="match status" value="2"/>
</dbReference>
<feature type="domain" description="Peptidase M1 membrane alanine aminopeptidase" evidence="29">
    <location>
        <begin position="2040"/>
        <end position="2237"/>
    </location>
</feature>
<dbReference type="GO" id="GO:0043171">
    <property type="term" value="P:peptide catabolic process"/>
    <property type="evidence" value="ECO:0007669"/>
    <property type="project" value="TreeGrafter"/>
</dbReference>
<evidence type="ECO:0000256" key="5">
    <source>
        <dbReference type="ARBA" id="ARBA00012564"/>
    </source>
</evidence>
<evidence type="ECO:0000256" key="2">
    <source>
        <dbReference type="ARBA" id="ARBA00004606"/>
    </source>
</evidence>
<dbReference type="GO" id="GO:0070006">
    <property type="term" value="F:metalloaminopeptidase activity"/>
    <property type="evidence" value="ECO:0007669"/>
    <property type="project" value="TreeGrafter"/>
</dbReference>
<dbReference type="Gene3D" id="1.10.390.10">
    <property type="entry name" value="Neutral Protease Domain 2"/>
    <property type="match status" value="3"/>
</dbReference>
<dbReference type="GO" id="GO:0006508">
    <property type="term" value="P:proteolysis"/>
    <property type="evidence" value="ECO:0007669"/>
    <property type="project" value="UniProtKB-KW"/>
</dbReference>
<keyword evidence="20" id="KW-1015">Disulfide bond</keyword>
<feature type="domain" description="ERAP1-like C-terminal" evidence="30">
    <location>
        <begin position="1450"/>
        <end position="1738"/>
    </location>
</feature>
<evidence type="ECO:0000256" key="21">
    <source>
        <dbReference type="ARBA" id="ARBA00023180"/>
    </source>
</evidence>
<keyword evidence="7" id="KW-0031">Aminopeptidase</keyword>
<evidence type="ECO:0000256" key="27">
    <source>
        <dbReference type="SAM" id="Phobius"/>
    </source>
</evidence>
<evidence type="ECO:0000256" key="24">
    <source>
        <dbReference type="PIRSR" id="PIRSR634016-1"/>
    </source>
</evidence>
<feature type="domain" description="Aminopeptidase N-like N-terminal" evidence="31">
    <location>
        <begin position="1796"/>
        <end position="1985"/>
    </location>
</feature>
<evidence type="ECO:0000256" key="22">
    <source>
        <dbReference type="ARBA" id="ARBA00023288"/>
    </source>
</evidence>
<feature type="binding site" evidence="25">
    <location>
        <position position="344"/>
    </location>
    <ligand>
        <name>Zn(2+)</name>
        <dbReference type="ChEBI" id="CHEBI:29105"/>
        <note>catalytic</note>
    </ligand>
</feature>
<reference evidence="32" key="2">
    <citation type="journal article" date="2023" name="Commun. Biol.">
        <title>Intrasexual cuticular hydrocarbon dimorphism in a wasp sheds light on hydrocarbon biosynthesis genes in Hymenoptera.</title>
        <authorList>
            <person name="Moris V.C."/>
            <person name="Podsiadlowski L."/>
            <person name="Martin S."/>
            <person name="Oeyen J.P."/>
            <person name="Donath A."/>
            <person name="Petersen M."/>
            <person name="Wilbrandt J."/>
            <person name="Misof B."/>
            <person name="Liedtke D."/>
            <person name="Thamm M."/>
            <person name="Scheiner R."/>
            <person name="Schmitt T."/>
            <person name="Niehuis O."/>
        </authorList>
    </citation>
    <scope>NUCLEOTIDE SEQUENCE</scope>
    <source>
        <strain evidence="32">GBR_01_08_01A</strain>
    </source>
</reference>
<dbReference type="InterPro" id="IPR050344">
    <property type="entry name" value="Peptidase_M1_aminopeptidases"/>
</dbReference>
<evidence type="ECO:0000256" key="4">
    <source>
        <dbReference type="ARBA" id="ARBA00010136"/>
    </source>
</evidence>